<evidence type="ECO:0000256" key="2">
    <source>
        <dbReference type="ARBA" id="ARBA00022630"/>
    </source>
</evidence>
<evidence type="ECO:0000313" key="5">
    <source>
        <dbReference type="EMBL" id="GHO47298.1"/>
    </source>
</evidence>
<accession>A0A8J3I7M4</accession>
<evidence type="ECO:0000259" key="4">
    <source>
        <dbReference type="Pfam" id="PF01494"/>
    </source>
</evidence>
<evidence type="ECO:0000256" key="1">
    <source>
        <dbReference type="ARBA" id="ARBA00001974"/>
    </source>
</evidence>
<feature type="domain" description="FAD-binding" evidence="4">
    <location>
        <begin position="11"/>
        <end position="358"/>
    </location>
</feature>
<evidence type="ECO:0000256" key="3">
    <source>
        <dbReference type="ARBA" id="ARBA00022827"/>
    </source>
</evidence>
<gene>
    <name evidence="5" type="ORF">KSX_54610</name>
</gene>
<dbReference type="Gene3D" id="3.50.50.60">
    <property type="entry name" value="FAD/NAD(P)-binding domain"/>
    <property type="match status" value="1"/>
</dbReference>
<comment type="cofactor">
    <cofactor evidence="1">
        <name>FAD</name>
        <dbReference type="ChEBI" id="CHEBI:57692"/>
    </cofactor>
</comment>
<organism evidence="5 6">
    <name type="scientific">Ktedonospora formicarum</name>
    <dbReference type="NCBI Taxonomy" id="2778364"/>
    <lineage>
        <taxon>Bacteria</taxon>
        <taxon>Bacillati</taxon>
        <taxon>Chloroflexota</taxon>
        <taxon>Ktedonobacteria</taxon>
        <taxon>Ktedonobacterales</taxon>
        <taxon>Ktedonobacteraceae</taxon>
        <taxon>Ktedonospora</taxon>
    </lineage>
</organism>
<keyword evidence="6" id="KW-1185">Reference proteome</keyword>
<reference evidence="5" key="1">
    <citation type="submission" date="2020-10" db="EMBL/GenBank/DDBJ databases">
        <title>Taxonomic study of unclassified bacteria belonging to the class Ktedonobacteria.</title>
        <authorList>
            <person name="Yabe S."/>
            <person name="Wang C.M."/>
            <person name="Zheng Y."/>
            <person name="Sakai Y."/>
            <person name="Cavaletti L."/>
            <person name="Monciardini P."/>
            <person name="Donadio S."/>
        </authorList>
    </citation>
    <scope>NUCLEOTIDE SEQUENCE</scope>
    <source>
        <strain evidence="5">SOSP1-1</strain>
    </source>
</reference>
<dbReference type="PANTHER" id="PTHR43004:SF19">
    <property type="entry name" value="BINDING MONOOXYGENASE, PUTATIVE (JCVI)-RELATED"/>
    <property type="match status" value="1"/>
</dbReference>
<dbReference type="SUPFAM" id="SSF51905">
    <property type="entry name" value="FAD/NAD(P)-binding domain"/>
    <property type="match status" value="1"/>
</dbReference>
<comment type="caution">
    <text evidence="5">The sequence shown here is derived from an EMBL/GenBank/DDBJ whole genome shotgun (WGS) entry which is preliminary data.</text>
</comment>
<keyword evidence="3" id="KW-0274">FAD</keyword>
<name>A0A8J3I7M4_9CHLR</name>
<dbReference type="AlphaFoldDB" id="A0A8J3I7M4"/>
<dbReference type="Pfam" id="PF01494">
    <property type="entry name" value="FAD_binding_3"/>
    <property type="match status" value="1"/>
</dbReference>
<dbReference type="Gene3D" id="3.30.9.10">
    <property type="entry name" value="D-Amino Acid Oxidase, subunit A, domain 2"/>
    <property type="match status" value="1"/>
</dbReference>
<dbReference type="Pfam" id="PF21274">
    <property type="entry name" value="Rng_hyd_C"/>
    <property type="match status" value="1"/>
</dbReference>
<dbReference type="InterPro" id="IPR002938">
    <property type="entry name" value="FAD-bd"/>
</dbReference>
<dbReference type="Gene3D" id="3.40.30.120">
    <property type="match status" value="1"/>
</dbReference>
<dbReference type="InterPro" id="IPR036188">
    <property type="entry name" value="FAD/NAD-bd_sf"/>
</dbReference>
<dbReference type="GO" id="GO:0071949">
    <property type="term" value="F:FAD binding"/>
    <property type="evidence" value="ECO:0007669"/>
    <property type="project" value="InterPro"/>
</dbReference>
<dbReference type="PRINTS" id="PR00420">
    <property type="entry name" value="RNGMNOXGNASE"/>
</dbReference>
<dbReference type="Proteomes" id="UP000612362">
    <property type="component" value="Unassembled WGS sequence"/>
</dbReference>
<dbReference type="PANTHER" id="PTHR43004">
    <property type="entry name" value="TRK SYSTEM POTASSIUM UPTAKE PROTEIN"/>
    <property type="match status" value="1"/>
</dbReference>
<keyword evidence="2" id="KW-0285">Flavoprotein</keyword>
<sequence length="530" mass="57357">MHHLSHYDEHAPVLIVGGSLVGLSTALFLSKHGIPCLLVERHAGVSPFVRAGGFNSRTLEIYRSVGLEPAIREAAPEALKEMKIVRVETLAGRELGTFLENSSDYAMAASPLRGSIIPQNILEPLLREYARTLGADLRFSTECVSFEQDTNGVNAVIRDLASGQEQRVLSSYLVAADGNRSPIGKKLGIDAQGPGTLAYQMNILFRADLRAPLRGRRLLACYVASVQGLYGGDEDGGLLSVPYDPEKESEQDFLGERGIEVVRTAMGVPDLAVEILGTRTWEMADRLAAHFQQSRVFLAGDAAHVMPPTGAYGANTGIADAHNLAWKLAFVLKGKAGTGLLETYEPERRAASQLAVEQALLNYVERLHPERTVQVSAEKIAYEIPIFGYIYHSAAVLSEDTALYEDPQCPSGRPGTRAPHVALERDGKPLSMFDLFGHDFVLLTGAEGAAWSEAAEACAQRLGITLDTYRVGADVLDIDGCFGSRYGLSSSGATLVRPDGFIAWRAHEASQQPVQELSQVLTQILCLKLS</sequence>
<proteinExistence type="predicted"/>
<evidence type="ECO:0000313" key="6">
    <source>
        <dbReference type="Proteomes" id="UP000612362"/>
    </source>
</evidence>
<dbReference type="RefSeq" id="WP_220196615.1">
    <property type="nucleotide sequence ID" value="NZ_BNJF01000003.1"/>
</dbReference>
<protein>
    <submittedName>
        <fullName evidence="5">FAD-dependent oxidoreductase</fullName>
    </submittedName>
</protein>
<dbReference type="EMBL" id="BNJF01000003">
    <property type="protein sequence ID" value="GHO47298.1"/>
    <property type="molecule type" value="Genomic_DNA"/>
</dbReference>
<dbReference type="InterPro" id="IPR050641">
    <property type="entry name" value="RIFMO-like"/>
</dbReference>
<dbReference type="GO" id="GO:0016709">
    <property type="term" value="F:oxidoreductase activity, acting on paired donors, with incorporation or reduction of molecular oxygen, NAD(P)H as one donor, and incorporation of one atom of oxygen"/>
    <property type="evidence" value="ECO:0007669"/>
    <property type="project" value="UniProtKB-ARBA"/>
</dbReference>